<feature type="transmembrane region" description="Helical" evidence="2">
    <location>
        <begin position="212"/>
        <end position="232"/>
    </location>
</feature>
<feature type="region of interest" description="Disordered" evidence="1">
    <location>
        <begin position="96"/>
        <end position="140"/>
    </location>
</feature>
<keyword evidence="2" id="KW-0472">Membrane</keyword>
<feature type="compositionally biased region" description="Basic and acidic residues" evidence="1">
    <location>
        <begin position="110"/>
        <end position="127"/>
    </location>
</feature>
<keyword evidence="2" id="KW-0812">Transmembrane</keyword>
<dbReference type="Proteomes" id="UP001499895">
    <property type="component" value="Unassembled WGS sequence"/>
</dbReference>
<keyword evidence="2" id="KW-1133">Transmembrane helix</keyword>
<dbReference type="Pfam" id="PF20712">
    <property type="entry name" value="CyanoTRADDas_TM"/>
    <property type="match status" value="1"/>
</dbReference>
<comment type="caution">
    <text evidence="4">The sequence shown here is derived from an EMBL/GenBank/DDBJ whole genome shotgun (WGS) entry which is preliminary data.</text>
</comment>
<keyword evidence="5" id="KW-1185">Reference proteome</keyword>
<accession>A0ABN1AAV4</accession>
<proteinExistence type="predicted"/>
<dbReference type="EMBL" id="BAAAHB010000040">
    <property type="protein sequence ID" value="GAA0471906.1"/>
    <property type="molecule type" value="Genomic_DNA"/>
</dbReference>
<evidence type="ECO:0000259" key="3">
    <source>
        <dbReference type="Pfam" id="PF20712"/>
    </source>
</evidence>
<evidence type="ECO:0000313" key="5">
    <source>
        <dbReference type="Proteomes" id="UP001499895"/>
    </source>
</evidence>
<feature type="region of interest" description="Disordered" evidence="1">
    <location>
        <begin position="296"/>
        <end position="318"/>
    </location>
</feature>
<name>A0ABN1AAV4_9ACTN</name>
<evidence type="ECO:0000256" key="1">
    <source>
        <dbReference type="SAM" id="MobiDB-lite"/>
    </source>
</evidence>
<evidence type="ECO:0000313" key="4">
    <source>
        <dbReference type="EMBL" id="GAA0471906.1"/>
    </source>
</evidence>
<protein>
    <recommendedName>
        <fullName evidence="3">Cyanobacterial TRADD-N associated 2 transmembrane domain-containing protein</fullName>
    </recommendedName>
</protein>
<organism evidence="4 5">
    <name type="scientific">Streptomyces stramineus</name>
    <dbReference type="NCBI Taxonomy" id="173861"/>
    <lineage>
        <taxon>Bacteria</taxon>
        <taxon>Bacillati</taxon>
        <taxon>Actinomycetota</taxon>
        <taxon>Actinomycetes</taxon>
        <taxon>Kitasatosporales</taxon>
        <taxon>Streptomycetaceae</taxon>
        <taxon>Streptomyces</taxon>
    </lineage>
</organism>
<feature type="compositionally biased region" description="Polar residues" evidence="1">
    <location>
        <begin position="131"/>
        <end position="140"/>
    </location>
</feature>
<evidence type="ECO:0000256" key="2">
    <source>
        <dbReference type="SAM" id="Phobius"/>
    </source>
</evidence>
<dbReference type="InterPro" id="IPR048567">
    <property type="entry name" value="CyanoTRADDas_TM"/>
</dbReference>
<feature type="transmembrane region" description="Helical" evidence="2">
    <location>
        <begin position="185"/>
        <end position="206"/>
    </location>
</feature>
<gene>
    <name evidence="4" type="ORF">GCM10009544_37430</name>
</gene>
<reference evidence="4 5" key="1">
    <citation type="journal article" date="2019" name="Int. J. Syst. Evol. Microbiol.">
        <title>The Global Catalogue of Microorganisms (GCM) 10K type strain sequencing project: providing services to taxonomists for standard genome sequencing and annotation.</title>
        <authorList>
            <consortium name="The Broad Institute Genomics Platform"/>
            <consortium name="The Broad Institute Genome Sequencing Center for Infectious Disease"/>
            <person name="Wu L."/>
            <person name="Ma J."/>
        </authorList>
    </citation>
    <scope>NUCLEOTIDE SEQUENCE [LARGE SCALE GENOMIC DNA]</scope>
    <source>
        <strain evidence="4 5">JCM 10649</strain>
    </source>
</reference>
<feature type="transmembrane region" description="Helical" evidence="2">
    <location>
        <begin position="59"/>
        <end position="79"/>
    </location>
</feature>
<sequence>MRREGFLCAERRPRLRPSSRRLTALPPARYTSSVARNPTPPAARACHHARVNAPPIETWVSAVGVFAAAGAATFARALLGSYKRDVAENRERLHQELRISSSDGQLDIRLPPEKPAGDEGGPDRAGDTAEPSGTTHNNTVYNIQVDQGSVEERRAEREEQTFSVLLADYYAHGLTQAQRSSVMSLVFSAIGCLILFVGVGLAIWRSETSGDVYAAMVTNVTGLVTGVVGILFHRQARQALEHLEGQTKLLRDDMRSERGTRQAIRLVEDVADPALKARLQAALILQFTDATLPDVPASAPGGHHPTAPLSNGGHRVSA</sequence>
<feature type="domain" description="Cyanobacterial TRADD-N associated 2 transmembrane" evidence="3">
    <location>
        <begin position="173"/>
        <end position="243"/>
    </location>
</feature>